<dbReference type="EMBL" id="JAPXIC010000003">
    <property type="protein sequence ID" value="MCZ4717765.1"/>
    <property type="molecule type" value="Genomic_DNA"/>
</dbReference>
<evidence type="ECO:0000256" key="6">
    <source>
        <dbReference type="SAM" id="Phobius"/>
    </source>
</evidence>
<accession>A0A378K4Q5</accession>
<dbReference type="Proteomes" id="UP000254631">
    <property type="component" value="Unassembled WGS sequence"/>
</dbReference>
<keyword evidence="5 6" id="KW-0472">Membrane</keyword>
<feature type="transmembrane region" description="Helical" evidence="6">
    <location>
        <begin position="175"/>
        <end position="198"/>
    </location>
</feature>
<dbReference type="PIRSF" id="PIRSF006060">
    <property type="entry name" value="AA_transporter"/>
    <property type="match status" value="1"/>
</dbReference>
<name>A0A378K4Q5_LEGPN</name>
<evidence type="ECO:0000256" key="5">
    <source>
        <dbReference type="ARBA" id="ARBA00023136"/>
    </source>
</evidence>
<evidence type="ECO:0000313" key="8">
    <source>
        <dbReference type="EMBL" id="STX78451.1"/>
    </source>
</evidence>
<dbReference type="RefSeq" id="WP_011945523.1">
    <property type="nucleotide sequence ID" value="NZ_BAZA01000079.1"/>
</dbReference>
<sequence length="394" mass="43195">MHLKRTLSLTLLAFYGLGTILGAGIYALVGEVAKEAAQFTPLSFLIASIIALFTAISYAELSSRLPHSAGSALYVRRAFHQKWLSGLIGWIVVLTGIISAATLSHGFVKYFQLFLPLPPSLIITILTVILAGVAIWGIRESATLILFMTLMEVGGLLMIIYYGRYSLASIDIKSFSFPHSFDGVLIGAFIAFYAFIGFEDMVNTAEETINPEKTLPKAIFLALISATILYIAVAWVIVLTIPSNTLVKTDMPLIEIIKLQGQSPLLFSIIALISITNGILVQIIMASRLIYGMANQQNAPQIFSSVYSKTQTPVYSTLLVFLMILLFAYALPITTLAKLTSSIILCIFIIIHASLIKIKLTEKKPTNAISFPIVFPMISILLTLAFLIIQFFLK</sequence>
<evidence type="ECO:0000313" key="9">
    <source>
        <dbReference type="Proteomes" id="UP000254631"/>
    </source>
</evidence>
<feature type="transmembrane region" description="Helical" evidence="6">
    <location>
        <begin position="219"/>
        <end position="241"/>
    </location>
</feature>
<proteinExistence type="predicted"/>
<feature type="transmembrane region" description="Helical" evidence="6">
    <location>
        <begin position="83"/>
        <end position="108"/>
    </location>
</feature>
<dbReference type="PANTHER" id="PTHR43243:SF4">
    <property type="entry name" value="CATIONIC AMINO ACID TRANSPORTER 4"/>
    <property type="match status" value="1"/>
</dbReference>
<feature type="transmembrane region" description="Helical" evidence="6">
    <location>
        <begin position="368"/>
        <end position="393"/>
    </location>
</feature>
<keyword evidence="4 6" id="KW-1133">Transmembrane helix</keyword>
<feature type="transmembrane region" description="Helical" evidence="6">
    <location>
        <begin position="265"/>
        <end position="291"/>
    </location>
</feature>
<dbReference type="Pfam" id="PF13520">
    <property type="entry name" value="AA_permease_2"/>
    <property type="match status" value="1"/>
</dbReference>
<feature type="transmembrane region" description="Helical" evidence="6">
    <location>
        <begin position="336"/>
        <end position="356"/>
    </location>
</feature>
<dbReference type="PANTHER" id="PTHR43243">
    <property type="entry name" value="INNER MEMBRANE TRANSPORTER YGJI-RELATED"/>
    <property type="match status" value="1"/>
</dbReference>
<keyword evidence="3 6" id="KW-0812">Transmembrane</keyword>
<keyword evidence="2" id="KW-0813">Transport</keyword>
<dbReference type="EMBL" id="UGOL01000001">
    <property type="protein sequence ID" value="STX78451.1"/>
    <property type="molecule type" value="Genomic_DNA"/>
</dbReference>
<evidence type="ECO:0000256" key="2">
    <source>
        <dbReference type="ARBA" id="ARBA00022448"/>
    </source>
</evidence>
<protein>
    <submittedName>
        <fullName evidence="7">Amino acid permease</fullName>
    </submittedName>
    <submittedName>
        <fullName evidence="8">Amino acid transporter</fullName>
    </submittedName>
</protein>
<organism evidence="8 9">
    <name type="scientific">Legionella pneumophila</name>
    <dbReference type="NCBI Taxonomy" id="446"/>
    <lineage>
        <taxon>Bacteria</taxon>
        <taxon>Pseudomonadati</taxon>
        <taxon>Pseudomonadota</taxon>
        <taxon>Gammaproteobacteria</taxon>
        <taxon>Legionellales</taxon>
        <taxon>Legionellaceae</taxon>
        <taxon>Legionella</taxon>
    </lineage>
</organism>
<gene>
    <name evidence="8" type="primary">ybaT_2</name>
    <name evidence="8" type="ORF">NCTC12000_00420</name>
    <name evidence="7" type="ORF">O6C86_00860</name>
</gene>
<evidence type="ECO:0000256" key="1">
    <source>
        <dbReference type="ARBA" id="ARBA00004141"/>
    </source>
</evidence>
<evidence type="ECO:0000256" key="3">
    <source>
        <dbReference type="ARBA" id="ARBA00022692"/>
    </source>
</evidence>
<dbReference type="AlphaFoldDB" id="A0A378K4Q5"/>
<feature type="transmembrane region" description="Helical" evidence="6">
    <location>
        <begin position="312"/>
        <end position="330"/>
    </location>
</feature>
<feature type="transmembrane region" description="Helical" evidence="6">
    <location>
        <begin position="41"/>
        <end position="62"/>
    </location>
</feature>
<feature type="transmembrane region" description="Helical" evidence="6">
    <location>
        <begin position="145"/>
        <end position="163"/>
    </location>
</feature>
<dbReference type="InterPro" id="IPR002293">
    <property type="entry name" value="AA/rel_permease1"/>
</dbReference>
<dbReference type="OMA" id="GEACYVE"/>
<evidence type="ECO:0000313" key="7">
    <source>
        <dbReference type="EMBL" id="MCZ4717765.1"/>
    </source>
</evidence>
<dbReference type="Gene3D" id="1.20.1740.10">
    <property type="entry name" value="Amino acid/polyamine transporter I"/>
    <property type="match status" value="1"/>
</dbReference>
<evidence type="ECO:0000256" key="4">
    <source>
        <dbReference type="ARBA" id="ARBA00022989"/>
    </source>
</evidence>
<feature type="transmembrane region" description="Helical" evidence="6">
    <location>
        <begin position="7"/>
        <end position="29"/>
    </location>
</feature>
<dbReference type="GO" id="GO:0015171">
    <property type="term" value="F:amino acid transmembrane transporter activity"/>
    <property type="evidence" value="ECO:0007669"/>
    <property type="project" value="TreeGrafter"/>
</dbReference>
<reference evidence="7" key="2">
    <citation type="submission" date="2022-12" db="EMBL/GenBank/DDBJ databases">
        <title>Comparative genomics of Legionella pneumophila isolates from the West Bank and Germany support molecular epidemiology of Legionnaires disease.</title>
        <authorList>
            <person name="Zayed A.R."/>
            <person name="Bitar D.M."/>
            <person name="Steinert M."/>
            <person name="Lueck C."/>
            <person name="Brettar I."/>
            <person name="Hoefle M.G."/>
            <person name="Bunk B."/>
        </authorList>
    </citation>
    <scope>NUCLEOTIDE SEQUENCE</scope>
    <source>
        <strain evidence="7">H23</strain>
    </source>
</reference>
<reference evidence="8 9" key="1">
    <citation type="submission" date="2018-06" db="EMBL/GenBank/DDBJ databases">
        <authorList>
            <consortium name="Pathogen Informatics"/>
            <person name="Doyle S."/>
        </authorList>
    </citation>
    <scope>NUCLEOTIDE SEQUENCE [LARGE SCALE GENOMIC DNA]</scope>
    <source>
        <strain evidence="8 9">NCTC12000</strain>
    </source>
</reference>
<comment type="subcellular location">
    <subcellularLocation>
        <location evidence="1">Membrane</location>
        <topology evidence="1">Multi-pass membrane protein</topology>
    </subcellularLocation>
</comment>
<dbReference type="GO" id="GO:0016020">
    <property type="term" value="C:membrane"/>
    <property type="evidence" value="ECO:0007669"/>
    <property type="project" value="UniProtKB-SubCell"/>
</dbReference>
<dbReference type="Proteomes" id="UP001071279">
    <property type="component" value="Unassembled WGS sequence"/>
</dbReference>
<feature type="transmembrane region" description="Helical" evidence="6">
    <location>
        <begin position="120"/>
        <end position="138"/>
    </location>
</feature>